<reference evidence="1 2" key="1">
    <citation type="journal article" date="2013" name="Genome Announc.">
        <title>Draft genome sequences for three mercury-methylating, sulfate-reducing bacteria.</title>
        <authorList>
            <person name="Brown S.D."/>
            <person name="Hurt R.A.Jr."/>
            <person name="Gilmour C.C."/>
            <person name="Elias D.A."/>
        </authorList>
    </citation>
    <scope>NUCLEOTIDE SEQUENCE [LARGE SCALE GENOMIC DNA]</scope>
    <source>
        <strain evidence="1 2">DSM 2059</strain>
    </source>
</reference>
<dbReference type="OrthoDB" id="5295943at2"/>
<dbReference type="STRING" id="897.B2D07_02835"/>
<organism evidence="1 2">
    <name type="scientific">Desulfococcus multivorans DSM 2059</name>
    <dbReference type="NCBI Taxonomy" id="1121405"/>
    <lineage>
        <taxon>Bacteria</taxon>
        <taxon>Pseudomonadati</taxon>
        <taxon>Thermodesulfobacteriota</taxon>
        <taxon>Desulfobacteria</taxon>
        <taxon>Desulfobacterales</taxon>
        <taxon>Desulfococcaceae</taxon>
        <taxon>Desulfococcus</taxon>
    </lineage>
</organism>
<dbReference type="Pfam" id="PF06676">
    <property type="entry name" value="DUF1178"/>
    <property type="match status" value="1"/>
</dbReference>
<dbReference type="eggNOG" id="COG5319">
    <property type="taxonomic scope" value="Bacteria"/>
</dbReference>
<keyword evidence="2" id="KW-1185">Reference proteome</keyword>
<dbReference type="EMBL" id="ATHJ01000070">
    <property type="protein sequence ID" value="EPR41996.1"/>
    <property type="molecule type" value="Genomic_DNA"/>
</dbReference>
<gene>
    <name evidence="1" type="ORF">dsmv_1723</name>
</gene>
<comment type="caution">
    <text evidence="1">The sequence shown here is derived from an EMBL/GenBank/DDBJ whole genome shotgun (WGS) entry which is preliminary data.</text>
</comment>
<dbReference type="InterPro" id="IPR009562">
    <property type="entry name" value="DUF1178"/>
</dbReference>
<evidence type="ECO:0008006" key="3">
    <source>
        <dbReference type="Google" id="ProtNLM"/>
    </source>
</evidence>
<name>S7TXZ9_DESML</name>
<dbReference type="AlphaFoldDB" id="S7TXZ9"/>
<proteinExistence type="predicted"/>
<dbReference type="RefSeq" id="WP_020876107.1">
    <property type="nucleotide sequence ID" value="NZ_ATHJ01000070.1"/>
</dbReference>
<sequence>MIVYDLQCSRGHLFEGWFKDSLSYEKQMEEALVSCPICKDRVVTKVPSTFAVKPSRSTHKPAASGEETERLGRQLMDFVDRNFEDVGCDFAKEALKIHYGAVKPRNIRGSSTSDEERTLKEEGVRFFKFPLDSSRDPSSDLDS</sequence>
<evidence type="ECO:0000313" key="2">
    <source>
        <dbReference type="Proteomes" id="UP000014977"/>
    </source>
</evidence>
<protein>
    <recommendedName>
        <fullName evidence="3">DUF1178 domain-containing protein</fullName>
    </recommendedName>
</protein>
<dbReference type="Proteomes" id="UP000014977">
    <property type="component" value="Unassembled WGS sequence"/>
</dbReference>
<accession>S7TXZ9</accession>
<evidence type="ECO:0000313" key="1">
    <source>
        <dbReference type="EMBL" id="EPR41996.1"/>
    </source>
</evidence>